<dbReference type="AlphaFoldDB" id="A0A6B0YTU0"/>
<comment type="similarity">
    <text evidence="2 8">Belongs to the SAICAR synthetase family.</text>
</comment>
<dbReference type="GO" id="GO:0004639">
    <property type="term" value="F:phosphoribosylaminoimidazolesuccinocarboxamide synthase activity"/>
    <property type="evidence" value="ECO:0007669"/>
    <property type="project" value="UniProtKB-UniRule"/>
</dbReference>
<evidence type="ECO:0000256" key="6">
    <source>
        <dbReference type="ARBA" id="ARBA00022840"/>
    </source>
</evidence>
<dbReference type="PANTHER" id="PTHR43700">
    <property type="entry name" value="PHOSPHORIBOSYLAMINOIMIDAZOLE-SUCCINOCARBOXAMIDE SYNTHASE"/>
    <property type="match status" value="1"/>
</dbReference>
<dbReference type="SUPFAM" id="SSF56104">
    <property type="entry name" value="SAICAR synthase-like"/>
    <property type="match status" value="1"/>
</dbReference>
<protein>
    <recommendedName>
        <fullName evidence="8">Phosphoribosylaminoimidazole-succinocarboxamide synthase</fullName>
        <ecNumber evidence="8">6.3.2.6</ecNumber>
    </recommendedName>
    <alternativeName>
        <fullName evidence="8">SAICAR synthetase</fullName>
    </alternativeName>
</protein>
<dbReference type="GO" id="GO:0005524">
    <property type="term" value="F:ATP binding"/>
    <property type="evidence" value="ECO:0007669"/>
    <property type="project" value="UniProtKB-KW"/>
</dbReference>
<dbReference type="Gene3D" id="3.30.200.20">
    <property type="entry name" value="Phosphorylase Kinase, domain 1"/>
    <property type="match status" value="1"/>
</dbReference>
<dbReference type="CDD" id="cd01414">
    <property type="entry name" value="SAICAR_synt_Sc"/>
    <property type="match status" value="1"/>
</dbReference>
<dbReference type="InterPro" id="IPR028923">
    <property type="entry name" value="SAICAR_synt/ADE2_N"/>
</dbReference>
<evidence type="ECO:0000256" key="4">
    <source>
        <dbReference type="ARBA" id="ARBA00022741"/>
    </source>
</evidence>
<keyword evidence="4 8" id="KW-0547">Nucleotide-binding</keyword>
<evidence type="ECO:0000256" key="8">
    <source>
        <dbReference type="HAMAP-Rule" id="MF_00137"/>
    </source>
</evidence>
<comment type="caution">
    <text evidence="10">The sequence shown here is derived from an EMBL/GenBank/DDBJ whole genome shotgun (WGS) entry which is preliminary data.</text>
</comment>
<dbReference type="NCBIfam" id="NF009251">
    <property type="entry name" value="PRK12607.1"/>
    <property type="match status" value="1"/>
</dbReference>
<comment type="pathway">
    <text evidence="1 8">Purine metabolism; IMP biosynthesis via de novo pathway; 5-amino-1-(5-phospho-D-ribosyl)imidazole-4-carboxamide from 5-amino-1-(5-phospho-D-ribosyl)imidazole-4-carboxylate: step 1/2.</text>
</comment>
<dbReference type="UniPathway" id="UPA00074">
    <property type="reaction ID" value="UER00131"/>
</dbReference>
<dbReference type="PANTHER" id="PTHR43700:SF1">
    <property type="entry name" value="PHOSPHORIBOSYLAMINOIMIDAZOLE-SUCCINOCARBOXAMIDE SYNTHASE"/>
    <property type="match status" value="1"/>
</dbReference>
<sequence length="334" mass="37377">MEKDKMDTGLLKQTFPGLDLDFLGPKRSGKVRDIYQRNGQIIIITTDRLSAFDHILGLVPFKGQVLNQLAQFWFDETRDIVANHFLESPDPNVTIGRNCRPLPVEVVVRGYISGVTKTSLWYQYSQGERLIYGMEFPDGMSKNERLPQPIITPTTKAGEGEHDELITSREIVEEGLVEANLWQRVCDAALALFARGQEIAARGGLLLVDTKYEFGLADDGELLLIDEVHTPDSSRFWTETSYEKVLAGNSQNGDNGIGLLEPENYDKEFVRLAYAERGYIGDGQPPPLAADLAMQASKRYIGCYELLTGRTFVAGEMPVAERVEGSLRSRFGRH</sequence>
<dbReference type="EMBL" id="VXRG01000083">
    <property type="protein sequence ID" value="MXY93751.1"/>
    <property type="molecule type" value="Genomic_DNA"/>
</dbReference>
<dbReference type="GO" id="GO:0006189">
    <property type="term" value="P:'de novo' IMP biosynthetic process"/>
    <property type="evidence" value="ECO:0007669"/>
    <property type="project" value="UniProtKB-UniRule"/>
</dbReference>
<comment type="catalytic activity">
    <reaction evidence="7 8">
        <text>5-amino-1-(5-phospho-D-ribosyl)imidazole-4-carboxylate + L-aspartate + ATP = (2S)-2-[5-amino-1-(5-phospho-beta-D-ribosyl)imidazole-4-carboxamido]succinate + ADP + phosphate + 2 H(+)</text>
        <dbReference type="Rhea" id="RHEA:22628"/>
        <dbReference type="ChEBI" id="CHEBI:15378"/>
        <dbReference type="ChEBI" id="CHEBI:29991"/>
        <dbReference type="ChEBI" id="CHEBI:30616"/>
        <dbReference type="ChEBI" id="CHEBI:43474"/>
        <dbReference type="ChEBI" id="CHEBI:58443"/>
        <dbReference type="ChEBI" id="CHEBI:77657"/>
        <dbReference type="ChEBI" id="CHEBI:456216"/>
        <dbReference type="EC" id="6.3.2.6"/>
    </reaction>
</comment>
<organism evidence="10">
    <name type="scientific">Caldilineaceae bacterium SB0664_bin_27</name>
    <dbReference type="NCBI Taxonomy" id="2605260"/>
    <lineage>
        <taxon>Bacteria</taxon>
        <taxon>Bacillati</taxon>
        <taxon>Chloroflexota</taxon>
        <taxon>Caldilineae</taxon>
        <taxon>Caldilineales</taxon>
        <taxon>Caldilineaceae</taxon>
    </lineage>
</organism>
<keyword evidence="6 8" id="KW-0067">ATP-binding</keyword>
<dbReference type="GO" id="GO:0005737">
    <property type="term" value="C:cytoplasm"/>
    <property type="evidence" value="ECO:0007669"/>
    <property type="project" value="TreeGrafter"/>
</dbReference>
<dbReference type="InterPro" id="IPR018236">
    <property type="entry name" value="SAICAR_synthetase_CS"/>
</dbReference>
<feature type="domain" description="SAICAR synthetase/ADE2 N-terminal" evidence="9">
    <location>
        <begin position="28"/>
        <end position="272"/>
    </location>
</feature>
<dbReference type="PROSITE" id="PS01058">
    <property type="entry name" value="SAICAR_SYNTHETASE_2"/>
    <property type="match status" value="1"/>
</dbReference>
<dbReference type="Gene3D" id="3.30.470.20">
    <property type="entry name" value="ATP-grasp fold, B domain"/>
    <property type="match status" value="1"/>
</dbReference>
<keyword evidence="3 8" id="KW-0436">Ligase</keyword>
<evidence type="ECO:0000256" key="3">
    <source>
        <dbReference type="ARBA" id="ARBA00022598"/>
    </source>
</evidence>
<proteinExistence type="inferred from homology"/>
<name>A0A6B0YTU0_9CHLR</name>
<accession>A0A6B0YTU0</accession>
<evidence type="ECO:0000256" key="2">
    <source>
        <dbReference type="ARBA" id="ARBA00010190"/>
    </source>
</evidence>
<evidence type="ECO:0000259" key="9">
    <source>
        <dbReference type="Pfam" id="PF01259"/>
    </source>
</evidence>
<dbReference type="HAMAP" id="MF_00137">
    <property type="entry name" value="SAICAR_synth"/>
    <property type="match status" value="1"/>
</dbReference>
<dbReference type="EC" id="6.3.2.6" evidence="8"/>
<keyword evidence="5 8" id="KW-0658">Purine biosynthesis</keyword>
<evidence type="ECO:0000256" key="5">
    <source>
        <dbReference type="ARBA" id="ARBA00022755"/>
    </source>
</evidence>
<dbReference type="Pfam" id="PF01259">
    <property type="entry name" value="SAICAR_synt"/>
    <property type="match status" value="1"/>
</dbReference>
<evidence type="ECO:0000256" key="1">
    <source>
        <dbReference type="ARBA" id="ARBA00004672"/>
    </source>
</evidence>
<gene>
    <name evidence="8" type="primary">purC</name>
    <name evidence="10" type="ORF">F4Y42_09915</name>
</gene>
<evidence type="ECO:0000313" key="10">
    <source>
        <dbReference type="EMBL" id="MXY93751.1"/>
    </source>
</evidence>
<evidence type="ECO:0000256" key="7">
    <source>
        <dbReference type="ARBA" id="ARBA00048475"/>
    </source>
</evidence>
<reference evidence="10" key="1">
    <citation type="submission" date="2019-09" db="EMBL/GenBank/DDBJ databases">
        <title>Characterisation of the sponge microbiome using genome-centric metagenomics.</title>
        <authorList>
            <person name="Engelberts J.P."/>
            <person name="Robbins S.J."/>
            <person name="De Goeij J.M."/>
            <person name="Aranda M."/>
            <person name="Bell S.C."/>
            <person name="Webster N.S."/>
        </authorList>
    </citation>
    <scope>NUCLEOTIDE SEQUENCE</scope>
    <source>
        <strain evidence="10">SB0664_bin_27</strain>
    </source>
</reference>